<proteinExistence type="predicted"/>
<name>A0A0E3ETY8_9CAUD</name>
<evidence type="ECO:0000313" key="2">
    <source>
        <dbReference type="Proteomes" id="UP000185371"/>
    </source>
</evidence>
<evidence type="ECO:0008006" key="3">
    <source>
        <dbReference type="Google" id="ProtNLM"/>
    </source>
</evidence>
<dbReference type="InterPro" id="IPR012668">
    <property type="entry name" value="CHP02466"/>
</dbReference>
<gene>
    <name evidence="1" type="ORF">Syn7803C54_199</name>
</gene>
<sequence>MFGTISLFSTNIIEFQNPRAEIFNKEIVEYLKKERASSPELPSFSVKGNTAWHSRDDLAYLDYEWSKELRSMILGVSNKYHYGLMGGQSLPPESQVRIKCWALVLGQYSYSNYHTHPNSDISGVYWVDSPELPENEGRFAVPDPRGGAQGSRLEGSNMFYKNPIVGTGIAFSSWLPHFVEPHYQEGDRISISWNLFIKDPPEGEVNIASSSWRDQNGDLWG</sequence>
<dbReference type="EMBL" id="KJ019034">
    <property type="protein sequence ID" value="AIX16104.1"/>
    <property type="molecule type" value="Genomic_DNA"/>
</dbReference>
<protein>
    <recommendedName>
        <fullName evidence="3">2OG-Fe(II) oxygenase</fullName>
    </recommendedName>
</protein>
<dbReference type="Pfam" id="PF13759">
    <property type="entry name" value="2OG-FeII_Oxy_5"/>
    <property type="match status" value="1"/>
</dbReference>
<reference evidence="1 2" key="1">
    <citation type="submission" date="2013-12" db="EMBL/GenBank/DDBJ databases">
        <title>Ecological redundancy of diverse viral populations within a natural community.</title>
        <authorList>
            <person name="Gregory A.C."/>
            <person name="LaButti K."/>
            <person name="Copeland A."/>
            <person name="Woyke T."/>
            <person name="Sullivan M.B."/>
        </authorList>
    </citation>
    <scope>NUCLEOTIDE SEQUENCE [LARGE SCALE GENOMIC DNA]</scope>
    <source>
        <strain evidence="1">Syn7803C54</strain>
    </source>
</reference>
<organism evidence="1 2">
    <name type="scientific">Synechococcus phage ACG-2014d</name>
    <dbReference type="NCBI Taxonomy" id="1493509"/>
    <lineage>
        <taxon>Viruses</taxon>
        <taxon>Duplodnaviria</taxon>
        <taxon>Heunggongvirae</taxon>
        <taxon>Uroviricota</taxon>
        <taxon>Caudoviricetes</taxon>
        <taxon>Pantevenvirales</taxon>
        <taxon>Kyanoviridae</taxon>
        <taxon>Lowelvirus</taxon>
        <taxon>Lowelvirus tuscon4d</taxon>
    </lineage>
</organism>
<accession>A0A0E3ETY8</accession>
<evidence type="ECO:0000313" key="1">
    <source>
        <dbReference type="EMBL" id="AIX16104.1"/>
    </source>
</evidence>
<dbReference type="Gene3D" id="2.60.120.620">
    <property type="entry name" value="q2cbj1_9rhob like domain"/>
    <property type="match status" value="1"/>
</dbReference>
<dbReference type="Proteomes" id="UP000185371">
    <property type="component" value="Segment"/>
</dbReference>